<keyword evidence="2" id="KW-0472">Membrane</keyword>
<keyword evidence="2" id="KW-0812">Transmembrane</keyword>
<dbReference type="RefSeq" id="WP_087016535.1">
    <property type="nucleotide sequence ID" value="NZ_NHOC01000001.1"/>
</dbReference>
<feature type="compositionally biased region" description="Basic and acidic residues" evidence="1">
    <location>
        <begin position="100"/>
        <end position="115"/>
    </location>
</feature>
<feature type="transmembrane region" description="Helical" evidence="2">
    <location>
        <begin position="6"/>
        <end position="21"/>
    </location>
</feature>
<reference evidence="3 4" key="1">
    <citation type="submission" date="2017-05" db="EMBL/GenBank/DDBJ databases">
        <title>Butyricicoccus porcorum sp. nov. a butyrate-producing bacterium from the swine intestinal tract.</title>
        <authorList>
            <person name="Trachsel J."/>
            <person name="Humphrey S."/>
            <person name="Allen H.K."/>
        </authorList>
    </citation>
    <scope>NUCLEOTIDE SEQUENCE [LARGE SCALE GENOMIC DNA]</scope>
    <source>
        <strain evidence="3">BB10</strain>
    </source>
</reference>
<evidence type="ECO:0000313" key="4">
    <source>
        <dbReference type="Proteomes" id="UP000194903"/>
    </source>
</evidence>
<accession>A0A252F7B3</accession>
<keyword evidence="2" id="KW-1133">Transmembrane helix</keyword>
<feature type="region of interest" description="Disordered" evidence="1">
    <location>
        <begin position="100"/>
        <end position="121"/>
    </location>
</feature>
<feature type="transmembrane region" description="Helical" evidence="2">
    <location>
        <begin position="33"/>
        <end position="53"/>
    </location>
</feature>
<proteinExistence type="predicted"/>
<organism evidence="3 4">
    <name type="scientific">Butyricicoccus porcorum</name>
    <dbReference type="NCBI Taxonomy" id="1945634"/>
    <lineage>
        <taxon>Bacteria</taxon>
        <taxon>Bacillati</taxon>
        <taxon>Bacillota</taxon>
        <taxon>Clostridia</taxon>
        <taxon>Eubacteriales</taxon>
        <taxon>Butyricicoccaceae</taxon>
        <taxon>Butyricicoccus</taxon>
    </lineage>
</organism>
<evidence type="ECO:0000256" key="1">
    <source>
        <dbReference type="SAM" id="MobiDB-lite"/>
    </source>
</evidence>
<sequence>MTAIVFSLVLIAVIAFGLWYFERYFARKPSRTAGLVMPVAFFIISVVAIIQSAPSVFSQMAETGGIGGAILTLVLSFVIINLPTLLVYVVYYRTRRKMGEDRPWPLRPRTDDTVKSKNRKS</sequence>
<evidence type="ECO:0000313" key="3">
    <source>
        <dbReference type="EMBL" id="OUM21659.1"/>
    </source>
</evidence>
<dbReference type="Proteomes" id="UP000194903">
    <property type="component" value="Unassembled WGS sequence"/>
</dbReference>
<evidence type="ECO:0000256" key="2">
    <source>
        <dbReference type="SAM" id="Phobius"/>
    </source>
</evidence>
<protein>
    <submittedName>
        <fullName evidence="3">Uncharacterized protein</fullName>
    </submittedName>
</protein>
<dbReference type="AlphaFoldDB" id="A0A252F7B3"/>
<dbReference type="EMBL" id="NHOC01000001">
    <property type="protein sequence ID" value="OUM21659.1"/>
    <property type="molecule type" value="Genomic_DNA"/>
</dbReference>
<feature type="transmembrane region" description="Helical" evidence="2">
    <location>
        <begin position="65"/>
        <end position="92"/>
    </location>
</feature>
<keyword evidence="4" id="KW-1185">Reference proteome</keyword>
<name>A0A252F7B3_9FIRM</name>
<comment type="caution">
    <text evidence="3">The sequence shown here is derived from an EMBL/GenBank/DDBJ whole genome shotgun (WGS) entry which is preliminary data.</text>
</comment>
<gene>
    <name evidence="3" type="ORF">CBW42_00040</name>
</gene>